<dbReference type="Pfam" id="PF04069">
    <property type="entry name" value="OpuAC"/>
    <property type="match status" value="1"/>
</dbReference>
<dbReference type="RefSeq" id="WP_188550488.1">
    <property type="nucleotide sequence ID" value="NZ_BMFY01000006.1"/>
</dbReference>
<reference evidence="3" key="1">
    <citation type="journal article" date="2014" name="Int. J. Syst. Evol. Microbiol.">
        <title>Complete genome sequence of Corynebacterium casei LMG S-19264T (=DSM 44701T), isolated from a smear-ripened cheese.</title>
        <authorList>
            <consortium name="US DOE Joint Genome Institute (JGI-PGF)"/>
            <person name="Walter F."/>
            <person name="Albersmeier A."/>
            <person name="Kalinowski J."/>
            <person name="Ruckert C."/>
        </authorList>
    </citation>
    <scope>NUCLEOTIDE SEQUENCE</scope>
    <source>
        <strain evidence="3">CGMCC 1.12785</strain>
    </source>
</reference>
<evidence type="ECO:0000313" key="3">
    <source>
        <dbReference type="EMBL" id="GGA14623.1"/>
    </source>
</evidence>
<dbReference type="Gene3D" id="3.40.190.120">
    <property type="entry name" value="Osmoprotection protein (prox), domain 2"/>
    <property type="match status" value="1"/>
</dbReference>
<dbReference type="GO" id="GO:0022857">
    <property type="term" value="F:transmembrane transporter activity"/>
    <property type="evidence" value="ECO:0007669"/>
    <property type="project" value="InterPro"/>
</dbReference>
<evidence type="ECO:0000259" key="2">
    <source>
        <dbReference type="Pfam" id="PF04069"/>
    </source>
</evidence>
<keyword evidence="4" id="KW-1185">Reference proteome</keyword>
<name>A0A8J2XKI0_9MICO</name>
<protein>
    <submittedName>
        <fullName evidence="3">Glycine/betaine ABC transporter permease</fullName>
    </submittedName>
</protein>
<accession>A0A8J2XKI0</accession>
<dbReference type="PROSITE" id="PS51257">
    <property type="entry name" value="PROKAR_LIPOPROTEIN"/>
    <property type="match status" value="1"/>
</dbReference>
<sequence>MTIRKPTHALLAAAAVPLLALTACGSDDPLGPADTDEGAIIVGSQLYYSNTIIAEAYAQRLEAGGYEVQREFEIGQREVYMPELEQGAIDVFPEYSGNLLQYLDPESEASSADEIQQALAEALPEGLVPLAPAEATDQDSYVVTSEFAQEHDLRSVEDLAGVDEDLRIAANSEFETRPYGPGGLREVYGVEVTLLPVEDSGGPLTLRALLDGDVQIADIYSADPAIEANDLVVLEDPQHLVLPQNVVPVVSEDLSDDVAALIEEVNAALTQEQLLALNARSVEEQAAPETIAGDWLAEQGLA</sequence>
<dbReference type="InterPro" id="IPR007210">
    <property type="entry name" value="ABC_Gly_betaine_transp_sub-bd"/>
</dbReference>
<proteinExistence type="predicted"/>
<reference evidence="3" key="2">
    <citation type="submission" date="2020-09" db="EMBL/GenBank/DDBJ databases">
        <authorList>
            <person name="Sun Q."/>
            <person name="Zhou Y."/>
        </authorList>
    </citation>
    <scope>NUCLEOTIDE SEQUENCE</scope>
    <source>
        <strain evidence="3">CGMCC 1.12785</strain>
    </source>
</reference>
<dbReference type="Proteomes" id="UP000616114">
    <property type="component" value="Unassembled WGS sequence"/>
</dbReference>
<organism evidence="3 4">
    <name type="scientific">Sediminivirga luteola</name>
    <dbReference type="NCBI Taxonomy" id="1774748"/>
    <lineage>
        <taxon>Bacteria</taxon>
        <taxon>Bacillati</taxon>
        <taxon>Actinomycetota</taxon>
        <taxon>Actinomycetes</taxon>
        <taxon>Micrococcales</taxon>
        <taxon>Brevibacteriaceae</taxon>
        <taxon>Sediminivirga</taxon>
    </lineage>
</organism>
<feature type="signal peptide" evidence="1">
    <location>
        <begin position="1"/>
        <end position="25"/>
    </location>
</feature>
<feature type="chain" id="PRO_5035256483" evidence="1">
    <location>
        <begin position="26"/>
        <end position="302"/>
    </location>
</feature>
<dbReference type="SUPFAM" id="SSF53850">
    <property type="entry name" value="Periplasmic binding protein-like II"/>
    <property type="match status" value="1"/>
</dbReference>
<comment type="caution">
    <text evidence="3">The sequence shown here is derived from an EMBL/GenBank/DDBJ whole genome shotgun (WGS) entry which is preliminary data.</text>
</comment>
<dbReference type="EMBL" id="BMFY01000006">
    <property type="protein sequence ID" value="GGA14623.1"/>
    <property type="molecule type" value="Genomic_DNA"/>
</dbReference>
<dbReference type="AlphaFoldDB" id="A0A8J2XKI0"/>
<gene>
    <name evidence="3" type="ORF">GCM10011333_16930</name>
</gene>
<dbReference type="CDD" id="cd13606">
    <property type="entry name" value="PBP2_ProX_like"/>
    <property type="match status" value="1"/>
</dbReference>
<dbReference type="Gene3D" id="3.40.190.10">
    <property type="entry name" value="Periplasmic binding protein-like II"/>
    <property type="match status" value="1"/>
</dbReference>
<keyword evidence="1" id="KW-0732">Signal</keyword>
<dbReference type="GO" id="GO:0043190">
    <property type="term" value="C:ATP-binding cassette (ABC) transporter complex"/>
    <property type="evidence" value="ECO:0007669"/>
    <property type="project" value="InterPro"/>
</dbReference>
<feature type="domain" description="ABC-type glycine betaine transport system substrate-binding" evidence="2">
    <location>
        <begin position="39"/>
        <end position="298"/>
    </location>
</feature>
<evidence type="ECO:0000256" key="1">
    <source>
        <dbReference type="SAM" id="SignalP"/>
    </source>
</evidence>
<evidence type="ECO:0000313" key="4">
    <source>
        <dbReference type="Proteomes" id="UP000616114"/>
    </source>
</evidence>